<comment type="similarity">
    <text evidence="1 4">Belongs to the aldehyde dehydrogenase family.</text>
</comment>
<gene>
    <name evidence="6" type="ORF">DHf2319_08185</name>
</gene>
<dbReference type="InterPro" id="IPR016163">
    <property type="entry name" value="Ald_DH_C"/>
</dbReference>
<dbReference type="PROSITE" id="PS00687">
    <property type="entry name" value="ALDEHYDE_DEHYDR_GLU"/>
    <property type="match status" value="1"/>
</dbReference>
<sequence length="493" mass="53000">MSAALPIKLDNPALWRTQAYIDGKWIDAPHNAVFAVDNPATGQTIAQVTNLGSEQAHQAISAANSAWPAWRALTGKARAGILRKWFDLINQNADDLARIMTLEQGKPFPEAKGEVAYGASFVEWFAEQAKRIMGDTIDAPMPNSRILVLREPIGVCAAITPWNFPIAMITRKVSPALAAGCTVVLKPAEQTPLSALALAELAQQAGVPAGVLNIVTGDSEQSIAMGKVLCDSPVVRKLTFTGSTQVGRILMQQSAPTIKKLSLELGGNAPFIVFDDADLDAAVEGALASKYRNAGQTCVCTNRFYVHAKVYDAFADKLAQAVKQRLKVGEGFEHDITTGPLIDDAAIAKVEEHVKDALAKGAKVLTGGKRHDRGGRFYEPTVLTNVNRDMICMREETFGPVAPIVKFEDDLDVIKQANDTEFGLAAYFYSRDIGRIFRTAEALEYGIIGVNAGIISSEVGPFGGVKQSGLGREGSVYGIDDFLEMKYVCIGGI</sequence>
<dbReference type="RefSeq" id="WP_243477654.1">
    <property type="nucleotide sequence ID" value="NZ_CP063982.1"/>
</dbReference>
<dbReference type="InterPro" id="IPR010102">
    <property type="entry name" value="Succ_semiAld_DH"/>
</dbReference>
<dbReference type="Gene3D" id="3.40.309.10">
    <property type="entry name" value="Aldehyde Dehydrogenase, Chain A, domain 2"/>
    <property type="match status" value="1"/>
</dbReference>
<evidence type="ECO:0000256" key="2">
    <source>
        <dbReference type="ARBA" id="ARBA00023002"/>
    </source>
</evidence>
<reference evidence="6 7" key="1">
    <citation type="submission" date="2020-11" db="EMBL/GenBank/DDBJ databases">
        <title>Algicoccus daihaiensis sp.nov., isolated from Daihai Lake in Inner Mongolia.</title>
        <authorList>
            <person name="Kai J."/>
        </authorList>
    </citation>
    <scope>NUCLEOTIDE SEQUENCE [LARGE SCALE GENOMIC DNA]</scope>
    <source>
        <strain evidence="7">f23</strain>
    </source>
</reference>
<evidence type="ECO:0000259" key="5">
    <source>
        <dbReference type="Pfam" id="PF00171"/>
    </source>
</evidence>
<proteinExistence type="inferred from homology"/>
<dbReference type="PANTHER" id="PTHR43353:SF5">
    <property type="entry name" value="SUCCINATE-SEMIALDEHYDE DEHYDROGENASE, MITOCHONDRIAL"/>
    <property type="match status" value="1"/>
</dbReference>
<evidence type="ECO:0000256" key="1">
    <source>
        <dbReference type="ARBA" id="ARBA00009986"/>
    </source>
</evidence>
<evidence type="ECO:0000256" key="4">
    <source>
        <dbReference type="RuleBase" id="RU003345"/>
    </source>
</evidence>
<dbReference type="PANTHER" id="PTHR43353">
    <property type="entry name" value="SUCCINATE-SEMIALDEHYDE DEHYDROGENASE, MITOCHONDRIAL"/>
    <property type="match status" value="1"/>
</dbReference>
<evidence type="ECO:0000313" key="7">
    <source>
        <dbReference type="Proteomes" id="UP000831607"/>
    </source>
</evidence>
<dbReference type="SUPFAM" id="SSF53720">
    <property type="entry name" value="ALDH-like"/>
    <property type="match status" value="1"/>
</dbReference>
<dbReference type="InterPro" id="IPR016160">
    <property type="entry name" value="Ald_DH_CS_CYS"/>
</dbReference>
<accession>A0ABY4AJ90</accession>
<feature type="active site" evidence="3">
    <location>
        <position position="264"/>
    </location>
</feature>
<keyword evidence="2 4" id="KW-0560">Oxidoreductase</keyword>
<evidence type="ECO:0000313" key="6">
    <source>
        <dbReference type="EMBL" id="UOD49460.1"/>
    </source>
</evidence>
<organism evidence="6 7">
    <name type="scientific">Orrella daihaiensis</name>
    <dbReference type="NCBI Taxonomy" id="2782176"/>
    <lineage>
        <taxon>Bacteria</taxon>
        <taxon>Pseudomonadati</taxon>
        <taxon>Pseudomonadota</taxon>
        <taxon>Betaproteobacteria</taxon>
        <taxon>Burkholderiales</taxon>
        <taxon>Alcaligenaceae</taxon>
        <taxon>Orrella</taxon>
    </lineage>
</organism>
<dbReference type="Gene3D" id="3.40.605.10">
    <property type="entry name" value="Aldehyde Dehydrogenase, Chain A, domain 1"/>
    <property type="match status" value="1"/>
</dbReference>
<dbReference type="NCBIfam" id="TIGR01780">
    <property type="entry name" value="SSADH"/>
    <property type="match status" value="1"/>
</dbReference>
<keyword evidence="7" id="KW-1185">Reference proteome</keyword>
<feature type="domain" description="Aldehyde dehydrogenase" evidence="5">
    <location>
        <begin position="25"/>
        <end position="488"/>
    </location>
</feature>
<protein>
    <submittedName>
        <fullName evidence="6">NAD-dependent succinate-semialdehyde dehydrogenase</fullName>
    </submittedName>
</protein>
<dbReference type="InterPro" id="IPR050740">
    <property type="entry name" value="Aldehyde_DH_Superfamily"/>
</dbReference>
<dbReference type="InterPro" id="IPR016161">
    <property type="entry name" value="Ald_DH/histidinol_DH"/>
</dbReference>
<dbReference type="Pfam" id="PF00171">
    <property type="entry name" value="Aldedh"/>
    <property type="match status" value="1"/>
</dbReference>
<dbReference type="InterPro" id="IPR029510">
    <property type="entry name" value="Ald_DH_CS_GLU"/>
</dbReference>
<dbReference type="EMBL" id="CP063982">
    <property type="protein sequence ID" value="UOD49460.1"/>
    <property type="molecule type" value="Genomic_DNA"/>
</dbReference>
<dbReference type="Proteomes" id="UP000831607">
    <property type="component" value="Chromosome"/>
</dbReference>
<dbReference type="InterPro" id="IPR015590">
    <property type="entry name" value="Aldehyde_DH_dom"/>
</dbReference>
<name>A0ABY4AJ90_9BURK</name>
<dbReference type="PROSITE" id="PS00070">
    <property type="entry name" value="ALDEHYDE_DEHYDR_CYS"/>
    <property type="match status" value="1"/>
</dbReference>
<dbReference type="InterPro" id="IPR016162">
    <property type="entry name" value="Ald_DH_N"/>
</dbReference>
<dbReference type="CDD" id="cd07103">
    <property type="entry name" value="ALDH_F5_SSADH_GabD"/>
    <property type="match status" value="1"/>
</dbReference>
<evidence type="ECO:0000256" key="3">
    <source>
        <dbReference type="PROSITE-ProRule" id="PRU10007"/>
    </source>
</evidence>